<dbReference type="PANTHER" id="PTHR23416:SF23">
    <property type="entry name" value="ACETYLTRANSFERASE C18B11.09C-RELATED"/>
    <property type="match status" value="1"/>
</dbReference>
<keyword evidence="3" id="KW-0012">Acyltransferase</keyword>
<name>A0A2N3NJA8_9PEZI</name>
<dbReference type="InterPro" id="IPR001451">
    <property type="entry name" value="Hexapep"/>
</dbReference>
<comment type="similarity">
    <text evidence="1">Belongs to the transferase hexapeptide repeat family.</text>
</comment>
<dbReference type="GO" id="GO:0008374">
    <property type="term" value="F:O-acyltransferase activity"/>
    <property type="evidence" value="ECO:0007669"/>
    <property type="project" value="TreeGrafter"/>
</dbReference>
<dbReference type="OrthoDB" id="25818at2759"/>
<dbReference type="InterPro" id="IPR051159">
    <property type="entry name" value="Hexapeptide_acetyltransf"/>
</dbReference>
<evidence type="ECO:0000256" key="4">
    <source>
        <dbReference type="SAM" id="MobiDB-lite"/>
    </source>
</evidence>
<dbReference type="VEuPathDB" id="FungiDB:jhhlp_000638"/>
<evidence type="ECO:0000259" key="5">
    <source>
        <dbReference type="SMART" id="SM01266"/>
    </source>
</evidence>
<proteinExistence type="inferred from homology"/>
<dbReference type="EMBL" id="NLAX01000003">
    <property type="protein sequence ID" value="PKS12432.1"/>
    <property type="molecule type" value="Genomic_DNA"/>
</dbReference>
<sequence length="257" mass="28030">MALKTESEFSSVGAAESFSMSRSPPPAASIFTPPHLHGPTSTTMASDKKDAAIIAKARELANTPWCEEYEKMISGQLYNAQEEKLVNSRFRARRFMHMYNHHFPDDATPKSLTADREKMLKGILGKIGEDCFIEPPVNIDYGCNISIGDRFYSNFNLVILDCGLVTIGNRVMFGPFVSIFAATHEVEVQSRRDEIEYAKPVTIGDDCWIGGNTTIMPGVTIGKGCTIGAGSIVTKSIPDFSVAIGSPAKVVRLLSPC</sequence>
<gene>
    <name evidence="6" type="ORF">jhhlp_000638</name>
</gene>
<dbReference type="CDD" id="cd03357">
    <property type="entry name" value="LbH_MAT_GAT"/>
    <property type="match status" value="1"/>
</dbReference>
<protein>
    <recommendedName>
        <fullName evidence="5">Maltose/galactoside acetyltransferase domain-containing protein</fullName>
    </recommendedName>
</protein>
<comment type="caution">
    <text evidence="6">The sequence shown here is derived from an EMBL/GenBank/DDBJ whole genome shotgun (WGS) entry which is preliminary data.</text>
</comment>
<dbReference type="Pfam" id="PF12464">
    <property type="entry name" value="Mac"/>
    <property type="match status" value="1"/>
</dbReference>
<feature type="domain" description="Maltose/galactoside acetyltransferase" evidence="5">
    <location>
        <begin position="69"/>
        <end position="129"/>
    </location>
</feature>
<dbReference type="Pfam" id="PF14602">
    <property type="entry name" value="Hexapep_2"/>
    <property type="match status" value="1"/>
</dbReference>
<dbReference type="STRING" id="41688.A0A2N3NJA8"/>
<feature type="region of interest" description="Disordered" evidence="4">
    <location>
        <begin position="1"/>
        <end position="45"/>
    </location>
</feature>
<dbReference type="SUPFAM" id="SSF51161">
    <property type="entry name" value="Trimeric LpxA-like enzymes"/>
    <property type="match status" value="1"/>
</dbReference>
<evidence type="ECO:0000256" key="3">
    <source>
        <dbReference type="ARBA" id="ARBA00023315"/>
    </source>
</evidence>
<dbReference type="PANTHER" id="PTHR23416">
    <property type="entry name" value="SIALIC ACID SYNTHASE-RELATED"/>
    <property type="match status" value="1"/>
</dbReference>
<evidence type="ECO:0000313" key="6">
    <source>
        <dbReference type="EMBL" id="PKS12432.1"/>
    </source>
</evidence>
<accession>A0A2N3NJA8</accession>
<dbReference type="SMART" id="SM01266">
    <property type="entry name" value="Mac"/>
    <property type="match status" value="1"/>
</dbReference>
<dbReference type="AlphaFoldDB" id="A0A2N3NJA8"/>
<dbReference type="FunFam" id="2.160.10.10:FF:000025">
    <property type="entry name" value="Hexapeptide-repeat containing-acetyltransferase"/>
    <property type="match status" value="1"/>
</dbReference>
<dbReference type="FunCoup" id="A0A2N3NJA8">
    <property type="interactions" value="11"/>
</dbReference>
<dbReference type="Gene3D" id="2.160.10.10">
    <property type="entry name" value="Hexapeptide repeat proteins"/>
    <property type="match status" value="1"/>
</dbReference>
<dbReference type="Proteomes" id="UP000233524">
    <property type="component" value="Unassembled WGS sequence"/>
</dbReference>
<keyword evidence="2" id="KW-0808">Transferase</keyword>
<evidence type="ECO:0000313" key="7">
    <source>
        <dbReference type="Proteomes" id="UP000233524"/>
    </source>
</evidence>
<dbReference type="InterPro" id="IPR024688">
    <property type="entry name" value="Mac_dom"/>
</dbReference>
<dbReference type="InParanoid" id="A0A2N3NJA8"/>
<keyword evidence="7" id="KW-1185">Reference proteome</keyword>
<dbReference type="GO" id="GO:0016407">
    <property type="term" value="F:acetyltransferase activity"/>
    <property type="evidence" value="ECO:0007669"/>
    <property type="project" value="InterPro"/>
</dbReference>
<dbReference type="InterPro" id="IPR011004">
    <property type="entry name" value="Trimer_LpxA-like_sf"/>
</dbReference>
<organism evidence="6 7">
    <name type="scientific">Lomentospora prolificans</name>
    <dbReference type="NCBI Taxonomy" id="41688"/>
    <lineage>
        <taxon>Eukaryota</taxon>
        <taxon>Fungi</taxon>
        <taxon>Dikarya</taxon>
        <taxon>Ascomycota</taxon>
        <taxon>Pezizomycotina</taxon>
        <taxon>Sordariomycetes</taxon>
        <taxon>Hypocreomycetidae</taxon>
        <taxon>Microascales</taxon>
        <taxon>Microascaceae</taxon>
        <taxon>Lomentospora</taxon>
    </lineage>
</organism>
<evidence type="ECO:0000256" key="2">
    <source>
        <dbReference type="ARBA" id="ARBA00022679"/>
    </source>
</evidence>
<reference evidence="6 7" key="1">
    <citation type="journal article" date="2017" name="G3 (Bethesda)">
        <title>First Draft Genome Sequence of the Pathogenic Fungus Lomentospora prolificans (Formerly Scedosporium prolificans).</title>
        <authorList>
            <person name="Luo R."/>
            <person name="Zimin A."/>
            <person name="Workman R."/>
            <person name="Fan Y."/>
            <person name="Pertea G."/>
            <person name="Grossman N."/>
            <person name="Wear M.P."/>
            <person name="Jia B."/>
            <person name="Miller H."/>
            <person name="Casadevall A."/>
            <person name="Timp W."/>
            <person name="Zhang S.X."/>
            <person name="Salzberg S.L."/>
        </authorList>
    </citation>
    <scope>NUCLEOTIDE SEQUENCE [LARGE SCALE GENOMIC DNA]</scope>
    <source>
        <strain evidence="6 7">JHH-5317</strain>
    </source>
</reference>
<evidence type="ECO:0000256" key="1">
    <source>
        <dbReference type="ARBA" id="ARBA00007274"/>
    </source>
</evidence>